<dbReference type="eggNOG" id="COG2221">
    <property type="taxonomic scope" value="Bacteria"/>
</dbReference>
<dbReference type="Proteomes" id="UP000064844">
    <property type="component" value="Chromosome"/>
</dbReference>
<reference evidence="6" key="2">
    <citation type="submission" date="2015-04" db="EMBL/GenBank/DDBJ databases">
        <title>A butyrogenic pathway from the amino acid lysine in a human gut commensal.</title>
        <authorList>
            <person name="de Vos W.M."/>
            <person name="Bui N.T.P."/>
            <person name="Plugge C.M."/>
            <person name="Ritari J."/>
        </authorList>
    </citation>
    <scope>NUCLEOTIDE SEQUENCE [LARGE SCALE GENOMIC DNA]</scope>
    <source>
        <strain evidence="6">AF211</strain>
    </source>
</reference>
<keyword evidence="6" id="KW-1185">Reference proteome</keyword>
<accession>A0A0S2W9G7</accession>
<dbReference type="GO" id="GO:0051536">
    <property type="term" value="F:iron-sulfur cluster binding"/>
    <property type="evidence" value="ECO:0007669"/>
    <property type="project" value="UniProtKB-KW"/>
</dbReference>
<evidence type="ECO:0000256" key="1">
    <source>
        <dbReference type="ARBA" id="ARBA00022723"/>
    </source>
</evidence>
<dbReference type="Gene3D" id="3.30.70.20">
    <property type="match status" value="1"/>
</dbReference>
<dbReference type="Pfam" id="PF12838">
    <property type="entry name" value="Fer4_7"/>
    <property type="match status" value="1"/>
</dbReference>
<dbReference type="PROSITE" id="PS00198">
    <property type="entry name" value="4FE4S_FER_1"/>
    <property type="match status" value="2"/>
</dbReference>
<dbReference type="PANTHER" id="PTHR43122:SF1">
    <property type="entry name" value="IRON-SULFUR-BINDING PROTEIN"/>
    <property type="match status" value="1"/>
</dbReference>
<feature type="domain" description="4Fe-4S ferredoxin-type" evidence="4">
    <location>
        <begin position="200"/>
        <end position="230"/>
    </location>
</feature>
<protein>
    <submittedName>
        <fullName evidence="5">Ferredoxin</fullName>
    </submittedName>
</protein>
<dbReference type="SUPFAM" id="SSF52218">
    <property type="entry name" value="Flavoproteins"/>
    <property type="match status" value="1"/>
</dbReference>
<sequence>MTSIFFSPRGTTKKTARAILGHQEKVLERDLLGRPLTEEWTLPAGEPVLVSMPVYAGRIPSICREMLLAHLKGHGNPAIAVAVYGNRDYDDALVELQDLLEENGFCVIAGAAFVAQHSIFTKVAAGRPDEDDRRRMAEFGAMCREKLSGFDPDAHTPIHIKGNRPYKKAKGVPFQPECNQNCMKCYACAKNCPTHSIPLETPWLTRTDTCISCGACIYLCPTQARGYRGPVFEVAAKGFEAMCAKRREPELFF</sequence>
<keyword evidence="2" id="KW-0408">Iron</keyword>
<name>A0A0S2W9G7_9FIRM</name>
<dbReference type="SUPFAM" id="SSF54862">
    <property type="entry name" value="4Fe-4S ferredoxins"/>
    <property type="match status" value="1"/>
</dbReference>
<dbReference type="InterPro" id="IPR017900">
    <property type="entry name" value="4Fe4S_Fe_S_CS"/>
</dbReference>
<dbReference type="EMBL" id="CP011307">
    <property type="protein sequence ID" value="ALP95648.1"/>
    <property type="molecule type" value="Genomic_DNA"/>
</dbReference>
<feature type="domain" description="4Fe-4S ferredoxin-type" evidence="4">
    <location>
        <begin position="174"/>
        <end position="199"/>
    </location>
</feature>
<evidence type="ECO:0000313" key="6">
    <source>
        <dbReference type="Proteomes" id="UP000064844"/>
    </source>
</evidence>
<dbReference type="PROSITE" id="PS51379">
    <property type="entry name" value="4FE4S_FER_2"/>
    <property type="match status" value="2"/>
</dbReference>
<dbReference type="KEGG" id="ibu:IB211_03258"/>
<dbReference type="InterPro" id="IPR017896">
    <property type="entry name" value="4Fe4S_Fe-S-bd"/>
</dbReference>
<dbReference type="RefSeq" id="WP_058118624.1">
    <property type="nucleotide sequence ID" value="NZ_CALICV010000154.1"/>
</dbReference>
<dbReference type="GO" id="GO:0046872">
    <property type="term" value="F:metal ion binding"/>
    <property type="evidence" value="ECO:0007669"/>
    <property type="project" value="UniProtKB-KW"/>
</dbReference>
<evidence type="ECO:0000259" key="4">
    <source>
        <dbReference type="PROSITE" id="PS51379"/>
    </source>
</evidence>
<dbReference type="AlphaFoldDB" id="A0A0S2W9G7"/>
<keyword evidence="1" id="KW-0479">Metal-binding</keyword>
<dbReference type="STRING" id="1297617.IB211_03258"/>
<proteinExistence type="predicted"/>
<dbReference type="PANTHER" id="PTHR43122">
    <property type="entry name" value="FERREDOXIN SUBUNIT OF PYRUVATE:FLAVODOXIN OXIDOREDUCTASE-RELATED"/>
    <property type="match status" value="1"/>
</dbReference>
<reference evidence="5 6" key="1">
    <citation type="journal article" date="2015" name="Nat. Commun.">
        <title>Production of butyrate from lysine and the Amadori product fructoselysine by a human gut commensal.</title>
        <authorList>
            <person name="Bui T.P."/>
            <person name="Ritari J."/>
            <person name="Boeren S."/>
            <person name="de Waard P."/>
            <person name="Plugge C.M."/>
            <person name="de Vos W.M."/>
        </authorList>
    </citation>
    <scope>NUCLEOTIDE SEQUENCE [LARGE SCALE GENOMIC DNA]</scope>
    <source>
        <strain evidence="5 6">AF211</strain>
    </source>
</reference>
<evidence type="ECO:0000256" key="2">
    <source>
        <dbReference type="ARBA" id="ARBA00023004"/>
    </source>
</evidence>
<keyword evidence="3" id="KW-0411">Iron-sulfur</keyword>
<evidence type="ECO:0000256" key="3">
    <source>
        <dbReference type="ARBA" id="ARBA00023014"/>
    </source>
</evidence>
<dbReference type="InterPro" id="IPR029039">
    <property type="entry name" value="Flavoprotein-like_sf"/>
</dbReference>
<organism evidence="5 6">
    <name type="scientific">Intestinimonas butyriciproducens</name>
    <dbReference type="NCBI Taxonomy" id="1297617"/>
    <lineage>
        <taxon>Bacteria</taxon>
        <taxon>Bacillati</taxon>
        <taxon>Bacillota</taxon>
        <taxon>Clostridia</taxon>
        <taxon>Eubacteriales</taxon>
        <taxon>Intestinimonas</taxon>
    </lineage>
</organism>
<gene>
    <name evidence="5" type="ORF">IB211_03258</name>
</gene>
<evidence type="ECO:0000313" key="5">
    <source>
        <dbReference type="EMBL" id="ALP95648.1"/>
    </source>
</evidence>
<dbReference type="PATRIC" id="fig|1297617.4.peg.3349"/>